<evidence type="ECO:0000256" key="1">
    <source>
        <dbReference type="SAM" id="MobiDB-lite"/>
    </source>
</evidence>
<feature type="compositionally biased region" description="Basic and acidic residues" evidence="1">
    <location>
        <begin position="197"/>
        <end position="209"/>
    </location>
</feature>
<sequence length="222" mass="24597">MSCLEILGAFEGGILLRPSVGPGFPDPQVATVTSGLLWPLLLWRSCLLLVEKGTESSLTSCCTSSGLGRRPDEMTTASDANVSSRESWLVRDVERTAMFCCCVRTSRGHGLTRGGSEEKSRRHRWRAYTGRLWPFSRRNIEEEGMAAAVTGGRHQSGEPGPSTRSHRMPRITKAWRHLGRQGKFWAKEEYAPAPPDTTREKLATQESRSKGFSWGKSVSEGE</sequence>
<reference evidence="2 3" key="1">
    <citation type="journal article" date="2020" name="Nature">
        <title>Six reference-quality genomes reveal evolution of bat adaptations.</title>
        <authorList>
            <person name="Jebb D."/>
            <person name="Huang Z."/>
            <person name="Pippel M."/>
            <person name="Hughes G.M."/>
            <person name="Lavrichenko K."/>
            <person name="Devanna P."/>
            <person name="Winkler S."/>
            <person name="Jermiin L.S."/>
            <person name="Skirmuntt E.C."/>
            <person name="Katzourakis A."/>
            <person name="Burkitt-Gray L."/>
            <person name="Ray D.A."/>
            <person name="Sullivan K.A.M."/>
            <person name="Roscito J.G."/>
            <person name="Kirilenko B.M."/>
            <person name="Davalos L.M."/>
            <person name="Corthals A.P."/>
            <person name="Power M.L."/>
            <person name="Jones G."/>
            <person name="Ransome R.D."/>
            <person name="Dechmann D.K.N."/>
            <person name="Locatelli A.G."/>
            <person name="Puechmaille S.J."/>
            <person name="Fedrigo O."/>
            <person name="Jarvis E.D."/>
            <person name="Hiller M."/>
            <person name="Vernes S.C."/>
            <person name="Myers E.W."/>
            <person name="Teeling E.C."/>
        </authorList>
    </citation>
    <scope>NUCLEOTIDE SEQUENCE [LARGE SCALE GENOMIC DNA]</scope>
    <source>
        <strain evidence="2">Bat1K_MPI-CBG_1</strain>
    </source>
</reference>
<evidence type="ECO:0000313" key="2">
    <source>
        <dbReference type="EMBL" id="KAF6119667.1"/>
    </source>
</evidence>
<organism evidence="2 3">
    <name type="scientific">Phyllostomus discolor</name>
    <name type="common">pale spear-nosed bat</name>
    <dbReference type="NCBI Taxonomy" id="89673"/>
    <lineage>
        <taxon>Eukaryota</taxon>
        <taxon>Metazoa</taxon>
        <taxon>Chordata</taxon>
        <taxon>Craniata</taxon>
        <taxon>Vertebrata</taxon>
        <taxon>Euteleostomi</taxon>
        <taxon>Mammalia</taxon>
        <taxon>Eutheria</taxon>
        <taxon>Laurasiatheria</taxon>
        <taxon>Chiroptera</taxon>
        <taxon>Yangochiroptera</taxon>
        <taxon>Phyllostomidae</taxon>
        <taxon>Phyllostominae</taxon>
        <taxon>Phyllostomus</taxon>
    </lineage>
</organism>
<protein>
    <submittedName>
        <fullName evidence="2">Uncharacterized protein</fullName>
    </submittedName>
</protein>
<accession>A0A834AS38</accession>
<dbReference type="AlphaFoldDB" id="A0A834AS38"/>
<dbReference type="EMBL" id="JABVXQ010000003">
    <property type="protein sequence ID" value="KAF6119667.1"/>
    <property type="molecule type" value="Genomic_DNA"/>
</dbReference>
<name>A0A834AS38_9CHIR</name>
<gene>
    <name evidence="2" type="ORF">HJG60_010117</name>
</gene>
<evidence type="ECO:0000313" key="3">
    <source>
        <dbReference type="Proteomes" id="UP000664940"/>
    </source>
</evidence>
<dbReference type="Proteomes" id="UP000664940">
    <property type="component" value="Unassembled WGS sequence"/>
</dbReference>
<feature type="region of interest" description="Disordered" evidence="1">
    <location>
        <begin position="186"/>
        <end position="222"/>
    </location>
</feature>
<proteinExistence type="predicted"/>
<comment type="caution">
    <text evidence="2">The sequence shown here is derived from an EMBL/GenBank/DDBJ whole genome shotgun (WGS) entry which is preliminary data.</text>
</comment>